<dbReference type="InterPro" id="IPR015190">
    <property type="entry name" value="Elong_fac_SelB-wing-hlx_typ-2"/>
</dbReference>
<dbReference type="InterPro" id="IPR050055">
    <property type="entry name" value="EF-Tu_GTPase"/>
</dbReference>
<reference evidence="10" key="1">
    <citation type="submission" date="2022-10" db="EMBL/GenBank/DDBJ databases">
        <title>Vagococcus sp. isolated from poultry meat.</title>
        <authorList>
            <person name="Johansson P."/>
            <person name="Bjorkroth J."/>
        </authorList>
    </citation>
    <scope>NUCLEOTIDE SEQUENCE</scope>
    <source>
        <strain evidence="10">STAA11</strain>
    </source>
</reference>
<evidence type="ECO:0000256" key="2">
    <source>
        <dbReference type="ARBA" id="ARBA00015953"/>
    </source>
</evidence>
<evidence type="ECO:0000256" key="6">
    <source>
        <dbReference type="ARBA" id="ARBA00023134"/>
    </source>
</evidence>
<dbReference type="PRINTS" id="PR00315">
    <property type="entry name" value="ELONGATNFCT"/>
</dbReference>
<dbReference type="Pfam" id="PF09107">
    <property type="entry name" value="WHD_3rd_SelB"/>
    <property type="match status" value="1"/>
</dbReference>
<dbReference type="SUPFAM" id="SSF50465">
    <property type="entry name" value="EF-Tu/eEF-1alpha/eIF2-gamma C-terminal domain"/>
    <property type="match status" value="1"/>
</dbReference>
<comment type="subcellular location">
    <subcellularLocation>
        <location evidence="1">Cytoplasm</location>
    </subcellularLocation>
</comment>
<evidence type="ECO:0000313" key="11">
    <source>
        <dbReference type="Proteomes" id="UP001179647"/>
    </source>
</evidence>
<accession>A0AAF0CW30</accession>
<dbReference type="CDD" id="cd15491">
    <property type="entry name" value="selB_III"/>
    <property type="match status" value="1"/>
</dbReference>
<dbReference type="AlphaFoldDB" id="A0AAF0CW30"/>
<dbReference type="InterPro" id="IPR009000">
    <property type="entry name" value="Transl_B-barrel_sf"/>
</dbReference>
<proteinExistence type="predicted"/>
<keyword evidence="6" id="KW-0342">GTP-binding</keyword>
<protein>
    <recommendedName>
        <fullName evidence="2">Selenocysteine-specific elongation factor</fullName>
    </recommendedName>
    <alternativeName>
        <fullName evidence="8">SelB translation factor</fullName>
    </alternativeName>
</protein>
<dbReference type="Gene3D" id="1.10.10.2770">
    <property type="match status" value="1"/>
</dbReference>
<comment type="function">
    <text evidence="7">Translation factor necessary for the incorporation of selenocysteine into proteins. It probably replaces EF-Tu for the insertion of selenocysteine directed by the UGA codon. SelB binds GTP and GDP.</text>
</comment>
<dbReference type="SUPFAM" id="SSF50447">
    <property type="entry name" value="Translation proteins"/>
    <property type="match status" value="1"/>
</dbReference>
<dbReference type="Pfam" id="PF00009">
    <property type="entry name" value="GTP_EFTU"/>
    <property type="match status" value="1"/>
</dbReference>
<dbReference type="InterPro" id="IPR057335">
    <property type="entry name" value="Beta-barrel_SelB"/>
</dbReference>
<dbReference type="PROSITE" id="PS51722">
    <property type="entry name" value="G_TR_2"/>
    <property type="match status" value="1"/>
</dbReference>
<dbReference type="EMBL" id="CP110232">
    <property type="protein sequence ID" value="WEG74073.1"/>
    <property type="molecule type" value="Genomic_DNA"/>
</dbReference>
<evidence type="ECO:0000256" key="7">
    <source>
        <dbReference type="ARBA" id="ARBA00025526"/>
    </source>
</evidence>
<dbReference type="NCBIfam" id="TIGR00231">
    <property type="entry name" value="small_GTP"/>
    <property type="match status" value="1"/>
</dbReference>
<name>A0AAF0CW30_9ENTE</name>
<dbReference type="CDD" id="cd04171">
    <property type="entry name" value="SelB"/>
    <property type="match status" value="1"/>
</dbReference>
<sequence length="625" mass="70530">MDYKVMGTAGHIDHGKTTLIKALTGIQTDTTKEEQKRGLSINLGFAYLTLNHDNKLGIIDVPGHEKFVKNMLAGVAGIDFVLLVVDINEGVMPQTREHIAILSLLGIKDFIVAITKTETVDSEFRDMLVDDIKQDLLSLIPQAAPFILTDAVTGLGIPLLTREIIKFMQVIRPEKSHSLPRLNVDRSFSINGFGTVVTGTLIDGRLSVGDEVIIYPSEKKCKIRSLQVHEEPCETVYPGQRTALNLTKVKVKDIGRGDILTKKNNIEPTWMLDVKVRCLNNDKFALKLWDRVHVHIGTKEVIARVVPLGVEAIHAEEEGFIQLRLEEKVAVKQGDRLVLRSYSPVTTIAGGVVLEANPAKHRRFNEQILASLEIKESGKLADIVRDVLKNHTKWVLTLKEIASELNKSGILIQEALGELIEQDEIKVIGPGFITTTHFEEGSQMILKLTSDYHTDNPFSPGIPKEEFREKIPMLKLKELEEIMGKLIKDGKIVRQDEFIKIREFEVTCTEDLRNERVALEDLILKQGLLPQPYEELVTFSKNAEDILNSMSNDQLIYLNQTIVIHRQVYEQALNQITLFLKDNTTITIGDFRDLMGSSRKYSILFLEYLDKQHITKRQGEGRILI</sequence>
<dbReference type="InterPro" id="IPR004161">
    <property type="entry name" value="EFTu-like_2"/>
</dbReference>
<dbReference type="GO" id="GO:0003746">
    <property type="term" value="F:translation elongation factor activity"/>
    <property type="evidence" value="ECO:0007669"/>
    <property type="project" value="UniProtKB-KW"/>
</dbReference>
<dbReference type="InterPro" id="IPR015191">
    <property type="entry name" value="SelB_WHD4"/>
</dbReference>
<dbReference type="InterPro" id="IPR036390">
    <property type="entry name" value="WH_DNA-bd_sf"/>
</dbReference>
<dbReference type="SUPFAM" id="SSF46785">
    <property type="entry name" value="Winged helix' DNA-binding domain"/>
    <property type="match status" value="2"/>
</dbReference>
<dbReference type="Pfam" id="PF03144">
    <property type="entry name" value="GTP_EFTU_D2"/>
    <property type="match status" value="1"/>
</dbReference>
<dbReference type="GO" id="GO:0003924">
    <property type="term" value="F:GTPase activity"/>
    <property type="evidence" value="ECO:0007669"/>
    <property type="project" value="InterPro"/>
</dbReference>
<keyword evidence="3" id="KW-0963">Cytoplasm</keyword>
<dbReference type="Gene3D" id="1.10.10.10">
    <property type="entry name" value="Winged helix-like DNA-binding domain superfamily/Winged helix DNA-binding domain"/>
    <property type="match status" value="1"/>
</dbReference>
<dbReference type="CDD" id="cd03696">
    <property type="entry name" value="SelB_II"/>
    <property type="match status" value="1"/>
</dbReference>
<dbReference type="GO" id="GO:0003723">
    <property type="term" value="F:RNA binding"/>
    <property type="evidence" value="ECO:0007669"/>
    <property type="project" value="InterPro"/>
</dbReference>
<dbReference type="Gene3D" id="3.40.50.300">
    <property type="entry name" value="P-loop containing nucleotide triphosphate hydrolases"/>
    <property type="match status" value="1"/>
</dbReference>
<organism evidence="10 11">
    <name type="scientific">Vagococcus intermedius</name>
    <dbReference type="NCBI Taxonomy" id="2991418"/>
    <lineage>
        <taxon>Bacteria</taxon>
        <taxon>Bacillati</taxon>
        <taxon>Bacillota</taxon>
        <taxon>Bacilli</taxon>
        <taxon>Lactobacillales</taxon>
        <taxon>Enterococcaceae</taxon>
        <taxon>Vagococcus</taxon>
    </lineage>
</organism>
<dbReference type="InterPro" id="IPR000795">
    <property type="entry name" value="T_Tr_GTP-bd_dom"/>
</dbReference>
<feature type="domain" description="Tr-type G" evidence="9">
    <location>
        <begin position="1"/>
        <end position="174"/>
    </location>
</feature>
<keyword evidence="4" id="KW-0547">Nucleotide-binding</keyword>
<dbReference type="InterPro" id="IPR036388">
    <property type="entry name" value="WH-like_DNA-bd_sf"/>
</dbReference>
<evidence type="ECO:0000256" key="3">
    <source>
        <dbReference type="ARBA" id="ARBA00022490"/>
    </source>
</evidence>
<dbReference type="Gene3D" id="2.40.30.10">
    <property type="entry name" value="Translation factors"/>
    <property type="match status" value="1"/>
</dbReference>
<evidence type="ECO:0000313" key="10">
    <source>
        <dbReference type="EMBL" id="WEG74073.1"/>
    </source>
</evidence>
<dbReference type="PANTHER" id="PTHR43721">
    <property type="entry name" value="ELONGATION FACTOR TU-RELATED"/>
    <property type="match status" value="1"/>
</dbReference>
<dbReference type="InterPro" id="IPR004535">
    <property type="entry name" value="Transl_elong_SelB"/>
</dbReference>
<dbReference type="GO" id="GO:0005829">
    <property type="term" value="C:cytosol"/>
    <property type="evidence" value="ECO:0007669"/>
    <property type="project" value="TreeGrafter"/>
</dbReference>
<dbReference type="Proteomes" id="UP001179647">
    <property type="component" value="Chromosome"/>
</dbReference>
<dbReference type="PANTHER" id="PTHR43721:SF22">
    <property type="entry name" value="ELONGATION FACTOR TU, MITOCHONDRIAL"/>
    <property type="match status" value="1"/>
</dbReference>
<evidence type="ECO:0000256" key="8">
    <source>
        <dbReference type="ARBA" id="ARBA00031615"/>
    </source>
</evidence>
<dbReference type="RefSeq" id="WP_275469872.1">
    <property type="nucleotide sequence ID" value="NZ_CP110232.1"/>
</dbReference>
<dbReference type="InterPro" id="IPR009001">
    <property type="entry name" value="Transl_elong_EF1A/Init_IF2_C"/>
</dbReference>
<gene>
    <name evidence="10" type="primary">selB</name>
    <name evidence="10" type="ORF">OL234_04015</name>
</gene>
<dbReference type="Pfam" id="PF09106">
    <property type="entry name" value="WHD_2nd_SelB"/>
    <property type="match status" value="1"/>
</dbReference>
<keyword evidence="5" id="KW-0648">Protein biosynthesis</keyword>
<dbReference type="InterPro" id="IPR027417">
    <property type="entry name" value="P-loop_NTPase"/>
</dbReference>
<evidence type="ECO:0000256" key="4">
    <source>
        <dbReference type="ARBA" id="ARBA00022741"/>
    </source>
</evidence>
<dbReference type="InterPro" id="IPR005225">
    <property type="entry name" value="Small_GTP-bd"/>
</dbReference>
<evidence type="ECO:0000256" key="5">
    <source>
        <dbReference type="ARBA" id="ARBA00022917"/>
    </source>
</evidence>
<dbReference type="Pfam" id="PF25461">
    <property type="entry name" value="Beta-barrel_SelB"/>
    <property type="match status" value="1"/>
</dbReference>
<evidence type="ECO:0000256" key="1">
    <source>
        <dbReference type="ARBA" id="ARBA00004496"/>
    </source>
</evidence>
<dbReference type="KEGG" id="vie:OL234_04015"/>
<evidence type="ECO:0000259" key="9">
    <source>
        <dbReference type="PROSITE" id="PS51722"/>
    </source>
</evidence>
<dbReference type="SUPFAM" id="SSF52540">
    <property type="entry name" value="P-loop containing nucleoside triphosphate hydrolases"/>
    <property type="match status" value="1"/>
</dbReference>
<keyword evidence="10" id="KW-0251">Elongation factor</keyword>
<keyword evidence="11" id="KW-1185">Reference proteome</keyword>
<dbReference type="GO" id="GO:0001514">
    <property type="term" value="P:selenocysteine incorporation"/>
    <property type="evidence" value="ECO:0007669"/>
    <property type="project" value="InterPro"/>
</dbReference>
<dbReference type="NCBIfam" id="TIGR00475">
    <property type="entry name" value="selB"/>
    <property type="match status" value="1"/>
</dbReference>
<dbReference type="GO" id="GO:0005525">
    <property type="term" value="F:GTP binding"/>
    <property type="evidence" value="ECO:0007669"/>
    <property type="project" value="UniProtKB-KW"/>
</dbReference>